<dbReference type="RefSeq" id="WP_129259246.1">
    <property type="nucleotide sequence ID" value="NZ_SDKC01000001.1"/>
</dbReference>
<evidence type="ECO:0000259" key="1">
    <source>
        <dbReference type="PROSITE" id="PS50042"/>
    </source>
</evidence>
<comment type="caution">
    <text evidence="2">The sequence shown here is derived from an EMBL/GenBank/DDBJ whole genome shotgun (WGS) entry which is preliminary data.</text>
</comment>
<organism evidence="2 3">
    <name type="scientific">Blautia faecicola</name>
    <dbReference type="NCBI Taxonomy" id="2509240"/>
    <lineage>
        <taxon>Bacteria</taxon>
        <taxon>Bacillati</taxon>
        <taxon>Bacillota</taxon>
        <taxon>Clostridia</taxon>
        <taxon>Lachnospirales</taxon>
        <taxon>Lachnospiraceae</taxon>
        <taxon>Blautia</taxon>
    </lineage>
</organism>
<dbReference type="AlphaFoldDB" id="A0A4Q1RL80"/>
<dbReference type="Proteomes" id="UP000290106">
    <property type="component" value="Unassembled WGS sequence"/>
</dbReference>
<dbReference type="InterPro" id="IPR014710">
    <property type="entry name" value="RmlC-like_jellyroll"/>
</dbReference>
<dbReference type="Pfam" id="PF00027">
    <property type="entry name" value="cNMP_binding"/>
    <property type="match status" value="1"/>
</dbReference>
<dbReference type="OrthoDB" id="9774616at2"/>
<proteinExistence type="predicted"/>
<dbReference type="EMBL" id="SDKC01000001">
    <property type="protein sequence ID" value="RXS76518.1"/>
    <property type="molecule type" value="Genomic_DNA"/>
</dbReference>
<gene>
    <name evidence="2" type="ORF">ETP43_15770</name>
</gene>
<evidence type="ECO:0000313" key="2">
    <source>
        <dbReference type="EMBL" id="RXS76518.1"/>
    </source>
</evidence>
<accession>A0A4Q1RL80</accession>
<protein>
    <submittedName>
        <fullName evidence="2">Crp/Fnr family transcriptional regulator</fullName>
    </submittedName>
</protein>
<dbReference type="PROSITE" id="PS50042">
    <property type="entry name" value="CNMP_BINDING_3"/>
    <property type="match status" value="1"/>
</dbReference>
<reference evidence="2 3" key="1">
    <citation type="submission" date="2019-01" db="EMBL/GenBank/DDBJ databases">
        <title>Blautia sp. nov. KGMB01111 isolated human feces.</title>
        <authorList>
            <person name="Park J.-E."/>
            <person name="Kim J.-S."/>
            <person name="Park S.-H."/>
        </authorList>
    </citation>
    <scope>NUCLEOTIDE SEQUENCE [LARGE SCALE GENOMIC DNA]</scope>
    <source>
        <strain evidence="2 3">KGMB01111</strain>
    </source>
</reference>
<dbReference type="Gene3D" id="2.60.120.10">
    <property type="entry name" value="Jelly Rolls"/>
    <property type="match status" value="1"/>
</dbReference>
<dbReference type="SUPFAM" id="SSF46785">
    <property type="entry name" value="Winged helix' DNA-binding domain"/>
    <property type="match status" value="1"/>
</dbReference>
<keyword evidence="3" id="KW-1185">Reference proteome</keyword>
<dbReference type="SUPFAM" id="SSF51206">
    <property type="entry name" value="cAMP-binding domain-like"/>
    <property type="match status" value="1"/>
</dbReference>
<feature type="domain" description="Cyclic nucleotide-binding" evidence="1">
    <location>
        <begin position="13"/>
        <end position="105"/>
    </location>
</feature>
<dbReference type="InterPro" id="IPR018490">
    <property type="entry name" value="cNMP-bd_dom_sf"/>
</dbReference>
<name>A0A4Q1RL80_9FIRM</name>
<dbReference type="CDD" id="cd00038">
    <property type="entry name" value="CAP_ED"/>
    <property type="match status" value="1"/>
</dbReference>
<evidence type="ECO:0000313" key="3">
    <source>
        <dbReference type="Proteomes" id="UP000290106"/>
    </source>
</evidence>
<dbReference type="InterPro" id="IPR036390">
    <property type="entry name" value="WH_DNA-bd_sf"/>
</dbReference>
<sequence length="212" mass="24692">MEKVTLFSHILPEEQERMRVCFQMREAVYQNNEIIMEYTSTMKKIGLILEGQASLYGNDVEGSQYLMDELKKDDVFGEPLLLPEPSQHYYVCAKTRTRVMFIDYEHVIKRCENACSFHSQMVSNLLQLIAMRSSQQANRIYVLSRNSIRKKIMAYLNEVGGEKKKQVFTLPVSYTTLAEYLCVDRSAMMREFKNLSGEGVLFREGKNIRILL</sequence>
<dbReference type="InterPro" id="IPR000595">
    <property type="entry name" value="cNMP-bd_dom"/>
</dbReference>